<dbReference type="GO" id="GO:0008168">
    <property type="term" value="F:methyltransferase activity"/>
    <property type="evidence" value="ECO:0007669"/>
    <property type="project" value="UniProtKB-KW"/>
</dbReference>
<dbReference type="InterPro" id="IPR019257">
    <property type="entry name" value="MeTrfase_dom"/>
</dbReference>
<gene>
    <name evidence="4" type="ORF">BOX37_13640</name>
</gene>
<proteinExistence type="predicted"/>
<dbReference type="AlphaFoldDB" id="A0A1J0VS04"/>
<evidence type="ECO:0000256" key="1">
    <source>
        <dbReference type="ARBA" id="ARBA00022603"/>
    </source>
</evidence>
<dbReference type="EMBL" id="CP018082">
    <property type="protein sequence ID" value="APE34819.1"/>
    <property type="molecule type" value="Genomic_DNA"/>
</dbReference>
<dbReference type="Proteomes" id="UP000183810">
    <property type="component" value="Chromosome"/>
</dbReference>
<evidence type="ECO:0000313" key="5">
    <source>
        <dbReference type="Proteomes" id="UP000183810"/>
    </source>
</evidence>
<keyword evidence="5" id="KW-1185">Reference proteome</keyword>
<dbReference type="Pfam" id="PF10017">
    <property type="entry name" value="Methyltransf_33"/>
    <property type="match status" value="1"/>
</dbReference>
<evidence type="ECO:0000259" key="3">
    <source>
        <dbReference type="Pfam" id="PF10017"/>
    </source>
</evidence>
<feature type="domain" description="Histidine-specific methyltransferase SAM-dependent" evidence="3">
    <location>
        <begin position="18"/>
        <end position="317"/>
    </location>
</feature>
<dbReference type="RefSeq" id="WP_071928003.1">
    <property type="nucleotide sequence ID" value="NZ_CP018082.1"/>
</dbReference>
<dbReference type="PIRSF" id="PIRSF018005">
    <property type="entry name" value="UCP018005"/>
    <property type="match status" value="1"/>
</dbReference>
<dbReference type="KEGG" id="nsl:BOX37_13640"/>
<dbReference type="GO" id="GO:0032259">
    <property type="term" value="P:methylation"/>
    <property type="evidence" value="ECO:0007669"/>
    <property type="project" value="UniProtKB-KW"/>
</dbReference>
<dbReference type="InterPro" id="IPR051128">
    <property type="entry name" value="EgtD_Methyltrsf_superfamily"/>
</dbReference>
<sequence>MLLIDRLLTATEQGGLLRSEVAAGLSARQRRLPSRLLFDYRGIRLRQDMARLPQFYSARCESEILAARAGAIAGATGAVTLLELGPRSPEVSRMLVAGLAATLQVYVPVEQSRAALVAGAAAIARHSPRLAIRALVADFASELHLLPARGGRLIALLGGMFGGMAAGERSDVLRRLRDTMEWDDALLVGVDMVDDPQRLVAARTDEFGVNAAFTRNILHVVDREFVATFAPELFDPTVAWNPDLSQLELGLRARCGHRVDIDALDMTVELAAGSEIRTETVATFGHGELESEFTAVDLEIDRMWTDSRGDYALVLVRPPG</sequence>
<name>A0A1J0VS04_9NOCA</name>
<protein>
    <recommendedName>
        <fullName evidence="3">Histidine-specific methyltransferase SAM-dependent domain-containing protein</fullName>
    </recommendedName>
</protein>
<accession>A0A1J0VS04</accession>
<reference evidence="4" key="1">
    <citation type="submission" date="2016-11" db="EMBL/GenBank/DDBJ databases">
        <authorList>
            <person name="Jaros S."/>
            <person name="Januszkiewicz K."/>
            <person name="Wedrychowicz H."/>
        </authorList>
    </citation>
    <scope>NUCLEOTIDE SEQUENCE [LARGE SCALE GENOMIC DNA]</scope>
    <source>
        <strain evidence="4">Y48</strain>
    </source>
</reference>
<keyword evidence="1" id="KW-0489">Methyltransferase</keyword>
<organism evidence="4 5">
    <name type="scientific">Nocardia mangyaensis</name>
    <dbReference type="NCBI Taxonomy" id="2213200"/>
    <lineage>
        <taxon>Bacteria</taxon>
        <taxon>Bacillati</taxon>
        <taxon>Actinomycetota</taxon>
        <taxon>Actinomycetes</taxon>
        <taxon>Mycobacteriales</taxon>
        <taxon>Nocardiaceae</taxon>
        <taxon>Nocardia</taxon>
    </lineage>
</organism>
<dbReference type="Gene3D" id="3.40.50.150">
    <property type="entry name" value="Vaccinia Virus protein VP39"/>
    <property type="match status" value="1"/>
</dbReference>
<evidence type="ECO:0000313" key="4">
    <source>
        <dbReference type="EMBL" id="APE34819.1"/>
    </source>
</evidence>
<dbReference type="InterPro" id="IPR029063">
    <property type="entry name" value="SAM-dependent_MTases_sf"/>
</dbReference>
<dbReference type="PANTHER" id="PTHR43397:SF1">
    <property type="entry name" value="ERGOTHIONEINE BIOSYNTHESIS PROTEIN 1"/>
    <property type="match status" value="1"/>
</dbReference>
<dbReference type="InterPro" id="IPR017804">
    <property type="entry name" value="MeTrfase_EgtD-like"/>
</dbReference>
<keyword evidence="2" id="KW-0808">Transferase</keyword>
<evidence type="ECO:0000256" key="2">
    <source>
        <dbReference type="ARBA" id="ARBA00022679"/>
    </source>
</evidence>
<dbReference type="OrthoDB" id="4569802at2"/>
<dbReference type="PANTHER" id="PTHR43397">
    <property type="entry name" value="ERGOTHIONEINE BIOSYNTHESIS PROTEIN 1"/>
    <property type="match status" value="1"/>
</dbReference>